<dbReference type="Gene3D" id="1.10.260.30">
    <property type="entry name" value="Signal recognition particle, SRP54 subunit, M-domain"/>
    <property type="match status" value="1"/>
</dbReference>
<dbReference type="Proteomes" id="UP000019335">
    <property type="component" value="Unassembled WGS sequence"/>
</dbReference>
<dbReference type="PANTHER" id="PTHR11564">
    <property type="entry name" value="SIGNAL RECOGNITION PARTICLE 54K PROTEIN SRP54"/>
    <property type="match status" value="1"/>
</dbReference>
<organism evidence="3 4">
    <name type="scientific">Nannochloropsis gaditana</name>
    <dbReference type="NCBI Taxonomy" id="72520"/>
    <lineage>
        <taxon>Eukaryota</taxon>
        <taxon>Sar</taxon>
        <taxon>Stramenopiles</taxon>
        <taxon>Ochrophyta</taxon>
        <taxon>Eustigmatophyceae</taxon>
        <taxon>Eustigmatales</taxon>
        <taxon>Monodopsidaceae</taxon>
        <taxon>Nannochloropsis</taxon>
    </lineage>
</organism>
<feature type="region of interest" description="Disordered" evidence="1">
    <location>
        <begin position="149"/>
        <end position="191"/>
    </location>
</feature>
<sequence length="191" mass="21474">MMTGTFDFDDFMTQTRMISKMGSLSGMMKMIPGMAGVLPGDAMYEGEKKLFAYQEMINVMEPEERKDPKMLLDNPGADLRWKRIVEESGRSMEEAKNFQREFSNLRLMMTRMSSRLSEKTGFDPSKGKDAAIDESALQELDMKNLAMMSQNRQARRKLEKQSRRAGSDDDTPQKGFGGGGGGGGGKKKKKR</sequence>
<dbReference type="PANTHER" id="PTHR11564:SF5">
    <property type="entry name" value="SIGNAL RECOGNITION PARTICLE SUBUNIT SRP54"/>
    <property type="match status" value="1"/>
</dbReference>
<evidence type="ECO:0000256" key="1">
    <source>
        <dbReference type="SAM" id="MobiDB-lite"/>
    </source>
</evidence>
<accession>W7TFH4</accession>
<feature type="compositionally biased region" description="Gly residues" evidence="1">
    <location>
        <begin position="175"/>
        <end position="184"/>
    </location>
</feature>
<dbReference type="EMBL" id="AZIL01002236">
    <property type="protein sequence ID" value="EWM22268.1"/>
    <property type="molecule type" value="Genomic_DNA"/>
</dbReference>
<dbReference type="GO" id="GO:0008312">
    <property type="term" value="F:7S RNA binding"/>
    <property type="evidence" value="ECO:0007669"/>
    <property type="project" value="InterPro"/>
</dbReference>
<evidence type="ECO:0000313" key="4">
    <source>
        <dbReference type="Proteomes" id="UP000019335"/>
    </source>
</evidence>
<comment type="caution">
    <text evidence="3">The sequence shown here is derived from an EMBL/GenBank/DDBJ whole genome shotgun (WGS) entry which is preliminary data.</text>
</comment>
<evidence type="ECO:0000313" key="3">
    <source>
        <dbReference type="EMBL" id="EWM22268.1"/>
    </source>
</evidence>
<reference evidence="3 4" key="1">
    <citation type="journal article" date="2014" name="Mol. Plant">
        <title>Chromosome Scale Genome Assembly and Transcriptome Profiling of Nannochloropsis gaditana in Nitrogen Depletion.</title>
        <authorList>
            <person name="Corteggiani Carpinelli E."/>
            <person name="Telatin A."/>
            <person name="Vitulo N."/>
            <person name="Forcato C."/>
            <person name="D'Angelo M."/>
            <person name="Schiavon R."/>
            <person name="Vezzi A."/>
            <person name="Giacometti G.M."/>
            <person name="Morosinotto T."/>
            <person name="Valle G."/>
        </authorList>
    </citation>
    <scope>NUCLEOTIDE SEQUENCE [LARGE SCALE GENOMIC DNA]</scope>
    <source>
        <strain evidence="3 4">B-31</strain>
    </source>
</reference>
<dbReference type="InterPro" id="IPR022941">
    <property type="entry name" value="SRP54"/>
</dbReference>
<keyword evidence="4" id="KW-1185">Reference proteome</keyword>
<dbReference type="GO" id="GO:0048500">
    <property type="term" value="C:signal recognition particle"/>
    <property type="evidence" value="ECO:0007669"/>
    <property type="project" value="InterPro"/>
</dbReference>
<proteinExistence type="predicted"/>
<evidence type="ECO:0000259" key="2">
    <source>
        <dbReference type="Pfam" id="PF02978"/>
    </source>
</evidence>
<dbReference type="SUPFAM" id="SSF47446">
    <property type="entry name" value="Signal peptide-binding domain"/>
    <property type="match status" value="1"/>
</dbReference>
<dbReference type="InterPro" id="IPR036891">
    <property type="entry name" value="Signal_recog_part_SRP54_M_sf"/>
</dbReference>
<name>W7TFH4_9STRA</name>
<gene>
    <name evidence="3" type="ORF">Naga_100504g1</name>
</gene>
<dbReference type="InterPro" id="IPR004125">
    <property type="entry name" value="Signal_recog_particle_SRP54_M"/>
</dbReference>
<dbReference type="GO" id="GO:0003924">
    <property type="term" value="F:GTPase activity"/>
    <property type="evidence" value="ECO:0007669"/>
    <property type="project" value="InterPro"/>
</dbReference>
<feature type="domain" description="Signal recognition particle SRP54 subunit M-domain" evidence="2">
    <location>
        <begin position="5"/>
        <end position="109"/>
    </location>
</feature>
<protein>
    <submittedName>
        <fullName evidence="3">Signal recognition particle protein</fullName>
    </submittedName>
</protein>
<dbReference type="GO" id="GO:0005525">
    <property type="term" value="F:GTP binding"/>
    <property type="evidence" value="ECO:0007669"/>
    <property type="project" value="InterPro"/>
</dbReference>
<dbReference type="GO" id="GO:0006614">
    <property type="term" value="P:SRP-dependent cotranslational protein targeting to membrane"/>
    <property type="evidence" value="ECO:0007669"/>
    <property type="project" value="InterPro"/>
</dbReference>
<dbReference type="AlphaFoldDB" id="W7TFH4"/>
<dbReference type="Pfam" id="PF02978">
    <property type="entry name" value="SRP_SPB"/>
    <property type="match status" value="1"/>
</dbReference>